<evidence type="ECO:0000313" key="1">
    <source>
        <dbReference type="EMBL" id="CAE8623161.1"/>
    </source>
</evidence>
<keyword evidence="4" id="KW-1185">Reference proteome</keyword>
<dbReference type="EMBL" id="CAJNNV010028123">
    <property type="protein sequence ID" value="CAE8623161.1"/>
    <property type="molecule type" value="Genomic_DNA"/>
</dbReference>
<evidence type="ECO:0000313" key="3">
    <source>
        <dbReference type="Proteomes" id="UP000626109"/>
    </source>
</evidence>
<dbReference type="EMBL" id="CAJNNW010028731">
    <property type="protein sequence ID" value="CAE8697396.1"/>
    <property type="molecule type" value="Genomic_DNA"/>
</dbReference>
<reference evidence="2" key="1">
    <citation type="submission" date="2021-02" db="EMBL/GenBank/DDBJ databases">
        <authorList>
            <person name="Dougan E. K."/>
            <person name="Rhodes N."/>
            <person name="Thang M."/>
            <person name="Chan C."/>
        </authorList>
    </citation>
    <scope>NUCLEOTIDE SEQUENCE</scope>
</reference>
<dbReference type="Proteomes" id="UP000626109">
    <property type="component" value="Unassembled WGS sequence"/>
</dbReference>
<evidence type="ECO:0000313" key="2">
    <source>
        <dbReference type="EMBL" id="CAE8697396.1"/>
    </source>
</evidence>
<dbReference type="AlphaFoldDB" id="A0A813KDV0"/>
<protein>
    <submittedName>
        <fullName evidence="2">Uncharacterized protein</fullName>
    </submittedName>
</protein>
<gene>
    <name evidence="1" type="ORF">PGLA1383_LOCUS40458</name>
    <name evidence="2" type="ORF">PGLA2088_LOCUS30290</name>
</gene>
<comment type="caution">
    <text evidence="2">The sequence shown here is derived from an EMBL/GenBank/DDBJ whole genome shotgun (WGS) entry which is preliminary data.</text>
</comment>
<proteinExistence type="predicted"/>
<name>A0A813KDV0_POLGL</name>
<dbReference type="Proteomes" id="UP000654075">
    <property type="component" value="Unassembled WGS sequence"/>
</dbReference>
<evidence type="ECO:0000313" key="4">
    <source>
        <dbReference type="Proteomes" id="UP000654075"/>
    </source>
</evidence>
<organism evidence="2 3">
    <name type="scientific">Polarella glacialis</name>
    <name type="common">Dinoflagellate</name>
    <dbReference type="NCBI Taxonomy" id="89957"/>
    <lineage>
        <taxon>Eukaryota</taxon>
        <taxon>Sar</taxon>
        <taxon>Alveolata</taxon>
        <taxon>Dinophyceae</taxon>
        <taxon>Suessiales</taxon>
        <taxon>Suessiaceae</taxon>
        <taxon>Polarella</taxon>
    </lineage>
</organism>
<accession>A0A813KDV0</accession>
<sequence>MICQLLVTDRGLQVALATARFAAQSHVESLASSAKVLAVFLKAPVSSNSKKMTDAMISSLVAQSGLVGFRLTFFTFYYCLVNYCLRINVFSGAVVSTCKAGSSSTPGQGWAKTELKQWLLAILHNNTSV</sequence>